<accession>A0A2P5WX21</accession>
<evidence type="ECO:0000256" key="1">
    <source>
        <dbReference type="SAM" id="MobiDB-lite"/>
    </source>
</evidence>
<feature type="region of interest" description="Disordered" evidence="1">
    <location>
        <begin position="470"/>
        <end position="506"/>
    </location>
</feature>
<dbReference type="PANTHER" id="PTHR31286">
    <property type="entry name" value="GLYCINE-RICH CELL WALL STRUCTURAL PROTEIN 1.8-LIKE"/>
    <property type="match status" value="1"/>
</dbReference>
<dbReference type="InterPro" id="IPR040256">
    <property type="entry name" value="At4g02000-like"/>
</dbReference>
<evidence type="ECO:0000259" key="2">
    <source>
        <dbReference type="Pfam" id="PF14111"/>
    </source>
</evidence>
<dbReference type="Proteomes" id="UP000239757">
    <property type="component" value="Unassembled WGS sequence"/>
</dbReference>
<proteinExistence type="predicted"/>
<feature type="region of interest" description="Disordered" evidence="1">
    <location>
        <begin position="407"/>
        <end position="443"/>
    </location>
</feature>
<sequence>MQEFSLKSGVNTPLLEVDVGDGSRLEADRITKKVRFKGGTDEEAMNMMVESDSSPKLSWKDKLLGTKSGVSDKEELGSSSVDSDEDIEILEGNIHRSIVNGIPAIDFSERIQHILFKKMERTVVLKLLRRNIGYEALNNRISSLWNPSKPFHFMDIENGYFLAKFQSINDYTKVLTQGPWLIYGQYLTVQPWTKEFSPSQPYPSTEIGGTIGKVVRLDLNTNSRIKGRFARMVVYINLDKPLIAQVLVNGMKQRVEYEALPTICFTYGKPLNSHKVGTGPNGLMGQLIGASVESYATDGPLSSRPLVDYLKNKEIQAIIAVGPTRTKADHNGFEAGSTHLHSTDSGLNFKTAEGGFNIKDNISIPNSVINSCFNPVFVVHEVNVTDESSMVSESATLMSDLVELQVTDSSGGSDQNKHTAVSFKEKGPATGATKNQSTGKLMGGKDGSFWATRKINKITYAKRNYFKNKNSSKIPLSHSMSRLAQSVSKLKSDDSGGPDPSTGKGF</sequence>
<feature type="compositionally biased region" description="Polar residues" evidence="1">
    <location>
        <begin position="470"/>
        <end position="489"/>
    </location>
</feature>
<dbReference type="OrthoDB" id="1750606at2759"/>
<protein>
    <recommendedName>
        <fullName evidence="2">DUF4283 domain-containing protein</fullName>
    </recommendedName>
</protein>
<evidence type="ECO:0000313" key="3">
    <source>
        <dbReference type="EMBL" id="PPR95640.1"/>
    </source>
</evidence>
<organism evidence="3 4">
    <name type="scientific">Gossypium barbadense</name>
    <name type="common">Sea Island cotton</name>
    <name type="synonym">Hibiscus barbadensis</name>
    <dbReference type="NCBI Taxonomy" id="3634"/>
    <lineage>
        <taxon>Eukaryota</taxon>
        <taxon>Viridiplantae</taxon>
        <taxon>Streptophyta</taxon>
        <taxon>Embryophyta</taxon>
        <taxon>Tracheophyta</taxon>
        <taxon>Spermatophyta</taxon>
        <taxon>Magnoliopsida</taxon>
        <taxon>eudicotyledons</taxon>
        <taxon>Gunneridae</taxon>
        <taxon>Pentapetalae</taxon>
        <taxon>rosids</taxon>
        <taxon>malvids</taxon>
        <taxon>Malvales</taxon>
        <taxon>Malvaceae</taxon>
        <taxon>Malvoideae</taxon>
        <taxon>Gossypium</taxon>
    </lineage>
</organism>
<reference evidence="3 4" key="1">
    <citation type="submission" date="2015-01" db="EMBL/GenBank/DDBJ databases">
        <title>Genome of allotetraploid Gossypium barbadense reveals genomic plasticity and fiber elongation in cotton evolution.</title>
        <authorList>
            <person name="Chen X."/>
            <person name="Liu X."/>
            <person name="Zhao B."/>
            <person name="Zheng H."/>
            <person name="Hu Y."/>
            <person name="Lu G."/>
            <person name="Yang C."/>
            <person name="Chen J."/>
            <person name="Shan C."/>
            <person name="Zhang L."/>
            <person name="Zhou Y."/>
            <person name="Wang L."/>
            <person name="Guo W."/>
            <person name="Bai Y."/>
            <person name="Ruan J."/>
            <person name="Shangguan X."/>
            <person name="Mao Y."/>
            <person name="Jiang J."/>
            <person name="Zhu Y."/>
            <person name="Lei J."/>
            <person name="Kang H."/>
            <person name="Chen S."/>
            <person name="He X."/>
            <person name="Wang R."/>
            <person name="Wang Y."/>
            <person name="Chen J."/>
            <person name="Wang L."/>
            <person name="Yu S."/>
            <person name="Wang B."/>
            <person name="Wei J."/>
            <person name="Song S."/>
            <person name="Lu X."/>
            <person name="Gao Z."/>
            <person name="Gu W."/>
            <person name="Deng X."/>
            <person name="Ma D."/>
            <person name="Wang S."/>
            <person name="Liang W."/>
            <person name="Fang L."/>
            <person name="Cai C."/>
            <person name="Zhu X."/>
            <person name="Zhou B."/>
            <person name="Zhang Y."/>
            <person name="Chen Z."/>
            <person name="Xu S."/>
            <person name="Zhu R."/>
            <person name="Wang S."/>
            <person name="Zhang T."/>
            <person name="Zhao G."/>
        </authorList>
    </citation>
    <scope>NUCLEOTIDE SEQUENCE [LARGE SCALE GENOMIC DNA]</scope>
    <source>
        <strain evidence="4">cv. Xinhai21</strain>
        <tissue evidence="3">Leaf</tissue>
    </source>
</reference>
<name>A0A2P5WX21_GOSBA</name>
<feature type="domain" description="DUF4283" evidence="2">
    <location>
        <begin position="119"/>
        <end position="200"/>
    </location>
</feature>
<dbReference type="Pfam" id="PF14111">
    <property type="entry name" value="DUF4283"/>
    <property type="match status" value="1"/>
</dbReference>
<dbReference type="PANTHER" id="PTHR31286:SF173">
    <property type="entry name" value="DUF4283 DOMAIN-CONTAINING PROTEIN"/>
    <property type="match status" value="1"/>
</dbReference>
<dbReference type="EMBL" id="KZ666217">
    <property type="protein sequence ID" value="PPR95640.1"/>
    <property type="molecule type" value="Genomic_DNA"/>
</dbReference>
<dbReference type="InterPro" id="IPR025558">
    <property type="entry name" value="DUF4283"/>
</dbReference>
<evidence type="ECO:0000313" key="4">
    <source>
        <dbReference type="Proteomes" id="UP000239757"/>
    </source>
</evidence>
<dbReference type="AlphaFoldDB" id="A0A2P5WX21"/>
<gene>
    <name evidence="3" type="ORF">GOBAR_AA25035</name>
</gene>